<protein>
    <recommendedName>
        <fullName evidence="5">C-type lectin domain-containing protein</fullName>
    </recommendedName>
</protein>
<sequence length="386" mass="40360">MSTAISRRGDTTANIATMVSVPRELVVDTTKWTLTIQDGGATPGGFVLARAEFTKYSFVKANPRAAAFTKTGPGAAQTAQALVVEVADLVIKYASGTAITMPALTAGTDYAIYACADGSLRADANFTAPTGYTTANSRQIGGFHYAPGGNATQKNGGGNTTAQINEVSFWDLKFRPNCDDPRGMALVAGKFWADIYILGVNHITDGTSKYNVAMATGSAPPKVPTLFGGNGTTAYADGNWFSFREVMAAYGKRFPTYAEFAALAFGTKEKVSAGPASGGSAPLTGQNNTGYTSTWENFTSLFGIIQASGNLWVWGEEFGGPYGAASYADTPDARGQWYSPPNAALFGGNWNNTTNSGSRASYWNDAPSASTASIGARGVCDHLVLA</sequence>
<evidence type="ECO:0000313" key="3">
    <source>
        <dbReference type="EMBL" id="KAF1041404.1"/>
    </source>
</evidence>
<dbReference type="Gene3D" id="2.80.20.10">
    <property type="entry name" value="Tail fiber receptor-binding protein"/>
    <property type="match status" value="1"/>
</dbReference>
<dbReference type="InterPro" id="IPR054114">
    <property type="entry name" value="Mtd_2nd"/>
</dbReference>
<dbReference type="Gene3D" id="3.90.1580.10">
    <property type="entry name" value="paralog of FGE (formylglycine-generating enzyme)"/>
    <property type="match status" value="1"/>
</dbReference>
<dbReference type="Proteomes" id="UP000462435">
    <property type="component" value="Unassembled WGS sequence"/>
</dbReference>
<evidence type="ECO:0000313" key="4">
    <source>
        <dbReference type="Proteomes" id="UP000462435"/>
    </source>
</evidence>
<comment type="caution">
    <text evidence="3">The sequence shown here is derived from an EMBL/GenBank/DDBJ whole genome shotgun (WGS) entry which is preliminary data.</text>
</comment>
<dbReference type="SUPFAM" id="SSF56436">
    <property type="entry name" value="C-type lectin-like"/>
    <property type="match status" value="1"/>
</dbReference>
<dbReference type="Pfam" id="PF21916">
    <property type="entry name" value="mtd_2nd"/>
    <property type="match status" value="1"/>
</dbReference>
<name>A0A7V8FUG5_9BURK</name>
<evidence type="ECO:0008006" key="5">
    <source>
        <dbReference type="Google" id="ProtNLM"/>
    </source>
</evidence>
<evidence type="ECO:0000259" key="2">
    <source>
        <dbReference type="Pfam" id="PF21916"/>
    </source>
</evidence>
<dbReference type="AlphaFoldDB" id="A0A7V8FUG5"/>
<accession>A0A7V8FUG5</accession>
<gene>
    <name evidence="3" type="ORF">GAK35_03333</name>
</gene>
<dbReference type="InterPro" id="IPR041352">
    <property type="entry name" value="Mtd_N"/>
</dbReference>
<feature type="domain" description="Major tropism determinant N-terminal" evidence="1">
    <location>
        <begin position="8"/>
        <end position="39"/>
    </location>
</feature>
<dbReference type="InterPro" id="IPR016187">
    <property type="entry name" value="CTDL_fold"/>
</dbReference>
<reference evidence="4" key="1">
    <citation type="journal article" date="2020" name="MBio">
        <title>Horizontal gene transfer to a defensive symbiont with a reduced genome amongst a multipartite beetle microbiome.</title>
        <authorList>
            <person name="Waterworth S.C."/>
            <person name="Florez L.V."/>
            <person name="Rees E.R."/>
            <person name="Hertweck C."/>
            <person name="Kaltenpoth M."/>
            <person name="Kwan J.C."/>
        </authorList>
    </citation>
    <scope>NUCLEOTIDE SEQUENCE [LARGE SCALE GENOMIC DNA]</scope>
</reference>
<dbReference type="Pfam" id="PF18454">
    <property type="entry name" value="Mtd_N"/>
    <property type="match status" value="1"/>
</dbReference>
<dbReference type="EMBL" id="WNDX01000123">
    <property type="protein sequence ID" value="KAF1041404.1"/>
    <property type="molecule type" value="Genomic_DNA"/>
</dbReference>
<feature type="domain" description="Major tropism determinant second" evidence="2">
    <location>
        <begin position="67"/>
        <end position="171"/>
    </location>
</feature>
<dbReference type="InterPro" id="IPR042095">
    <property type="entry name" value="SUMF_sf"/>
</dbReference>
<evidence type="ECO:0000259" key="1">
    <source>
        <dbReference type="Pfam" id="PF18454"/>
    </source>
</evidence>
<dbReference type="Gene3D" id="2.10.10.30">
    <property type="match status" value="1"/>
</dbReference>
<proteinExistence type="predicted"/>
<dbReference type="SUPFAM" id="SSF141658">
    <property type="entry name" value="Bacteriophage trimeric proteins domain"/>
    <property type="match status" value="1"/>
</dbReference>
<organism evidence="3 4">
    <name type="scientific">Herbaspirillum frisingense</name>
    <dbReference type="NCBI Taxonomy" id="92645"/>
    <lineage>
        <taxon>Bacteria</taxon>
        <taxon>Pseudomonadati</taxon>
        <taxon>Pseudomonadota</taxon>
        <taxon>Betaproteobacteria</taxon>
        <taxon>Burkholderiales</taxon>
        <taxon>Oxalobacteraceae</taxon>
        <taxon>Herbaspirillum</taxon>
    </lineage>
</organism>